<dbReference type="InterPro" id="IPR053181">
    <property type="entry name" value="EcdB-like_regulator"/>
</dbReference>
<protein>
    <recommendedName>
        <fullName evidence="2">Xylanolytic transcriptional activator regulatory domain-containing protein</fullName>
    </recommendedName>
</protein>
<proteinExistence type="predicted"/>
<reference evidence="3" key="2">
    <citation type="journal article" date="2023" name="IMA Fungus">
        <title>Comparative genomic study of the Penicillium genus elucidates a diverse pangenome and 15 lateral gene transfer events.</title>
        <authorList>
            <person name="Petersen C."/>
            <person name="Sorensen T."/>
            <person name="Nielsen M.R."/>
            <person name="Sondergaard T.E."/>
            <person name="Sorensen J.L."/>
            <person name="Fitzpatrick D.A."/>
            <person name="Frisvad J.C."/>
            <person name="Nielsen K.L."/>
        </authorList>
    </citation>
    <scope>NUCLEOTIDE SEQUENCE</scope>
    <source>
        <strain evidence="3">IBT 35675</strain>
    </source>
</reference>
<dbReference type="Pfam" id="PF04082">
    <property type="entry name" value="Fungal_trans"/>
    <property type="match status" value="1"/>
</dbReference>
<dbReference type="CDD" id="cd12148">
    <property type="entry name" value="fungal_TF_MHR"/>
    <property type="match status" value="1"/>
</dbReference>
<organism evidence="3 4">
    <name type="scientific">Penicillium brevicompactum</name>
    <dbReference type="NCBI Taxonomy" id="5074"/>
    <lineage>
        <taxon>Eukaryota</taxon>
        <taxon>Fungi</taxon>
        <taxon>Dikarya</taxon>
        <taxon>Ascomycota</taxon>
        <taxon>Pezizomycotina</taxon>
        <taxon>Eurotiomycetes</taxon>
        <taxon>Eurotiomycetidae</taxon>
        <taxon>Eurotiales</taxon>
        <taxon>Aspergillaceae</taxon>
        <taxon>Penicillium</taxon>
    </lineage>
</organism>
<keyword evidence="1" id="KW-0539">Nucleus</keyword>
<keyword evidence="4" id="KW-1185">Reference proteome</keyword>
<dbReference type="GO" id="GO:0003677">
    <property type="term" value="F:DNA binding"/>
    <property type="evidence" value="ECO:0007669"/>
    <property type="project" value="InterPro"/>
</dbReference>
<evidence type="ECO:0000313" key="4">
    <source>
        <dbReference type="Proteomes" id="UP001148299"/>
    </source>
</evidence>
<dbReference type="PANTHER" id="PTHR47785:SF7">
    <property type="entry name" value="ZN(II)2CYS6 TRANSCRIPTION FACTOR (EUROFUNG)"/>
    <property type="match status" value="1"/>
</dbReference>
<dbReference type="GO" id="GO:0006351">
    <property type="term" value="P:DNA-templated transcription"/>
    <property type="evidence" value="ECO:0007669"/>
    <property type="project" value="InterPro"/>
</dbReference>
<dbReference type="GO" id="GO:0008270">
    <property type="term" value="F:zinc ion binding"/>
    <property type="evidence" value="ECO:0007669"/>
    <property type="project" value="InterPro"/>
</dbReference>
<accession>A0A9W9RV74</accession>
<sequence length="491" mass="55985">MDDLESLIQAVTNAPLVVSPTAFCSTSPSSREHSGVNAQEHRETYLVNAEAVLRWPVFESISIQPSPYQSSAAQDDYHSPGLSIPVDLDLQSGGHFIERFFEDVHIFNPVLEEQDVIEYLGEVQRNGIGWDAKSCLMLLIYALGSISTPFMNQNPVMRSCDFRQSHNFSRAESFFLNAQKRLGMLLTGNGVIEAQCFFLAGVYLMTTLRPMEAWRMFVQGLACCQALQSHDIDHAPLEAEWSPHERIYWTCFKSELELRLELNLPRQNGVDLSYPTMFPSPPRGLETKNEPAWYFYLAEIAMRRLKNRALGTLYRIDNAGQAIDREEAAMDFEEQMHAWYRSLPEALAFNLAGDVGWADAYEPFRFILKGHYLDCQEIIYWHAIVGELGLSSRNSNETFLAKGLQLCVNRIKHNKQGFYHRHHGTWLMIRSCTRSALVLIAASKCDDLDQQLPYGWEPAISDVTAMLSFWKEESPDVFKALQYLQLLQATN</sequence>
<comment type="caution">
    <text evidence="3">The sequence shown here is derived from an EMBL/GenBank/DDBJ whole genome shotgun (WGS) entry which is preliminary data.</text>
</comment>
<gene>
    <name evidence="3" type="ORF">N7541_000998</name>
</gene>
<dbReference type="InterPro" id="IPR007219">
    <property type="entry name" value="XnlR_reg_dom"/>
</dbReference>
<reference evidence="3" key="1">
    <citation type="submission" date="2022-12" db="EMBL/GenBank/DDBJ databases">
        <authorList>
            <person name="Petersen C."/>
        </authorList>
    </citation>
    <scope>NUCLEOTIDE SEQUENCE</scope>
    <source>
        <strain evidence="3">IBT 35675</strain>
    </source>
</reference>
<dbReference type="PANTHER" id="PTHR47785">
    <property type="entry name" value="ZN(II)2CYS6 TRANSCRIPTION FACTOR (EUROFUNG)-RELATED-RELATED"/>
    <property type="match status" value="1"/>
</dbReference>
<evidence type="ECO:0000259" key="2">
    <source>
        <dbReference type="Pfam" id="PF04082"/>
    </source>
</evidence>
<feature type="domain" description="Xylanolytic transcriptional activator regulatory" evidence="2">
    <location>
        <begin position="97"/>
        <end position="335"/>
    </location>
</feature>
<evidence type="ECO:0000313" key="3">
    <source>
        <dbReference type="EMBL" id="KAJ5367057.1"/>
    </source>
</evidence>
<name>A0A9W9RV74_PENBR</name>
<evidence type="ECO:0000256" key="1">
    <source>
        <dbReference type="ARBA" id="ARBA00023242"/>
    </source>
</evidence>
<dbReference type="Proteomes" id="UP001148299">
    <property type="component" value="Unassembled WGS sequence"/>
</dbReference>
<dbReference type="EMBL" id="JAPZBR010000001">
    <property type="protein sequence ID" value="KAJ5367057.1"/>
    <property type="molecule type" value="Genomic_DNA"/>
</dbReference>
<dbReference type="AlphaFoldDB" id="A0A9W9RV74"/>